<gene>
    <name evidence="1" type="ORF">ODV15_07880</name>
</gene>
<accession>A0A9X3W9V9</accession>
<dbReference type="EMBL" id="JAOTGU010000011">
    <property type="protein sequence ID" value="MDB6262466.1"/>
    <property type="molecule type" value="Genomic_DNA"/>
</dbReference>
<evidence type="ECO:0000313" key="2">
    <source>
        <dbReference type="Proteomes" id="UP001143700"/>
    </source>
</evidence>
<organism evidence="1 2">
    <name type="scientific">Lactobacillus amylovorus</name>
    <dbReference type="NCBI Taxonomy" id="1604"/>
    <lineage>
        <taxon>Bacteria</taxon>
        <taxon>Bacillati</taxon>
        <taxon>Bacillota</taxon>
        <taxon>Bacilli</taxon>
        <taxon>Lactobacillales</taxon>
        <taxon>Lactobacillaceae</taxon>
        <taxon>Lactobacillus</taxon>
    </lineage>
</organism>
<name>A0A9X3W9V9_LACAM</name>
<protein>
    <submittedName>
        <fullName evidence="1">Uncharacterized protein</fullName>
    </submittedName>
</protein>
<proteinExistence type="predicted"/>
<comment type="caution">
    <text evidence="1">The sequence shown here is derived from an EMBL/GenBank/DDBJ whole genome shotgun (WGS) entry which is preliminary data.</text>
</comment>
<evidence type="ECO:0000313" key="1">
    <source>
        <dbReference type="EMBL" id="MDB6262466.1"/>
    </source>
</evidence>
<sequence>MTKTRLTKEIEKALVEKYCSNNLKKYYGALEVPCANWLGKGKQNIDFATYEPRTQDINCYEIKITKADFNSGASLSFFGNRNYLVVPYELGKYLADNWHNKAETENWTHSKLPYSGIGVIAYLPEKYDELMEKYAHVAILNQALNDYNHVSDKFVTLIKCKRKEVHLEQKMSLIEGILRAGCRDATKAYLNNEFL</sequence>
<dbReference type="Proteomes" id="UP001143700">
    <property type="component" value="Unassembled WGS sequence"/>
</dbReference>
<reference evidence="1" key="1">
    <citation type="journal article" date="2022" name="Microorganisms">
        <title>Antibiotic Susceptibility, Resistance Gene Determinants and Corresponding Genomic Regions in Lactobacillus amylovorus Isolates Derived from Wild Boars and Domestic Pigs.</title>
        <authorList>
            <person name="Moravkova M."/>
            <person name="Kostovova I."/>
            <person name="Kavanova K."/>
            <person name="Pechar R."/>
            <person name="Stanek S."/>
            <person name="Brychta A."/>
            <person name="Zeman M."/>
            <person name="Kubasova T."/>
        </authorList>
    </citation>
    <scope>NUCLEOTIDE SEQUENCE</scope>
    <source>
        <strain evidence="1">M356A</strain>
    </source>
</reference>
<dbReference type="AlphaFoldDB" id="A0A9X3W9V9"/>
<reference evidence="1" key="2">
    <citation type="submission" date="2022-10" db="EMBL/GenBank/DDBJ databases">
        <authorList>
            <person name="Kostovova I."/>
            <person name="Moravkova M."/>
            <person name="Pechar R."/>
        </authorList>
    </citation>
    <scope>NUCLEOTIDE SEQUENCE</scope>
    <source>
        <strain evidence="1">M356A</strain>
    </source>
</reference>
<dbReference type="RefSeq" id="WP_271870434.1">
    <property type="nucleotide sequence ID" value="NZ_JAOTGU010000011.1"/>
</dbReference>